<evidence type="ECO:0000313" key="3">
    <source>
        <dbReference type="Proteomes" id="UP000192257"/>
    </source>
</evidence>
<keyword evidence="3" id="KW-1185">Reference proteome</keyword>
<accession>A0A1X0NM58</accession>
<proteinExistence type="predicted"/>
<name>A0A1X0NM58_9TRYP</name>
<dbReference type="OrthoDB" id="247794at2759"/>
<reference evidence="2 3" key="1">
    <citation type="submission" date="2017-03" db="EMBL/GenBank/DDBJ databases">
        <title>An alternative strategy for trypanosome survival in the mammalian bloodstream revealed through genome and transcriptome analysis of the ubiquitous bovine parasite Trypanosoma (Megatrypanum) theileri.</title>
        <authorList>
            <person name="Kelly S."/>
            <person name="Ivens A."/>
            <person name="Mott A."/>
            <person name="O'Neill E."/>
            <person name="Emms D."/>
            <person name="Macleod O."/>
            <person name="Voorheis P."/>
            <person name="Matthews J."/>
            <person name="Matthews K."/>
            <person name="Carrington M."/>
        </authorList>
    </citation>
    <scope>NUCLEOTIDE SEQUENCE [LARGE SCALE GENOMIC DNA]</scope>
    <source>
        <strain evidence="2">Edinburgh</strain>
    </source>
</reference>
<dbReference type="RefSeq" id="XP_028879871.1">
    <property type="nucleotide sequence ID" value="XM_029028747.1"/>
</dbReference>
<comment type="caution">
    <text evidence="2">The sequence shown here is derived from an EMBL/GenBank/DDBJ whole genome shotgun (WGS) entry which is preliminary data.</text>
</comment>
<dbReference type="EMBL" id="NBCO01000032">
    <property type="protein sequence ID" value="ORC85805.1"/>
    <property type="molecule type" value="Genomic_DNA"/>
</dbReference>
<dbReference type="GeneID" id="39988527"/>
<evidence type="ECO:0000313" key="2">
    <source>
        <dbReference type="EMBL" id="ORC85805.1"/>
    </source>
</evidence>
<feature type="region of interest" description="Disordered" evidence="1">
    <location>
        <begin position="346"/>
        <end position="375"/>
    </location>
</feature>
<feature type="compositionally biased region" description="Acidic residues" evidence="1">
    <location>
        <begin position="294"/>
        <end position="324"/>
    </location>
</feature>
<evidence type="ECO:0000256" key="1">
    <source>
        <dbReference type="SAM" id="MobiDB-lite"/>
    </source>
</evidence>
<dbReference type="CDD" id="cd15489">
    <property type="entry name" value="PHD_SF"/>
    <property type="match status" value="1"/>
</dbReference>
<dbReference type="AlphaFoldDB" id="A0A1X0NM58"/>
<feature type="region of interest" description="Disordered" evidence="1">
    <location>
        <begin position="268"/>
        <end position="329"/>
    </location>
</feature>
<organism evidence="2 3">
    <name type="scientific">Trypanosoma theileri</name>
    <dbReference type="NCBI Taxonomy" id="67003"/>
    <lineage>
        <taxon>Eukaryota</taxon>
        <taxon>Discoba</taxon>
        <taxon>Euglenozoa</taxon>
        <taxon>Kinetoplastea</taxon>
        <taxon>Metakinetoplastina</taxon>
        <taxon>Trypanosomatida</taxon>
        <taxon>Trypanosomatidae</taxon>
        <taxon>Trypanosoma</taxon>
    </lineage>
</organism>
<sequence length="463" mass="53646">MGPRSAVRNVAAITIQRWYRRRLEVTRAIRLLAILHILHHERNKTAKIAPILFEITTAYVDSVNDNHREDHSMSGDGGDGVHLIDFLENSTTSRGKPLFRLVELLLSLAVRYGERLHHLHTEKNRQYQCKQYQYKQQQGCCPQRLLLLTDTMLVELLLDIRRAGDVKQHEPAEKPKEEPQRVVWCLRHCLDAAGISWFVEMSRRVEIEKNIQRTSPLYYSFIRTFQNTRVTQLLLPCVCDDSVVLADVPPLPQPPSLWTAPFLPTAETSHVHSQKNNNNNNNSKNEIQPQKEKDDEDEDDDDDDSIVNENDEEEEEDEDEDYDDDKYYNRQHAREQARLSRILSALQMEEPSVEEKEKNDKNKAERRSEEETAAQDSYMQLFGEVKEVLFPTLNTMKIPTSACKNTKTTTNKKDLDSRFCVVCELSGIEDELVVCCCGNCIHRDCTHTSMNGEWRCSRFCQPL</sequence>
<gene>
    <name evidence="2" type="ORF">TM35_000321200</name>
</gene>
<feature type="compositionally biased region" description="Basic and acidic residues" evidence="1">
    <location>
        <begin position="353"/>
        <end position="370"/>
    </location>
</feature>
<protein>
    <submittedName>
        <fullName evidence="2">Uncharacterized protein</fullName>
    </submittedName>
</protein>
<dbReference type="Proteomes" id="UP000192257">
    <property type="component" value="Unassembled WGS sequence"/>
</dbReference>
<dbReference type="VEuPathDB" id="TriTrypDB:TM35_000321200"/>